<dbReference type="EMBL" id="BMAT01009492">
    <property type="protein sequence ID" value="GFS07216.1"/>
    <property type="molecule type" value="Genomic_DNA"/>
</dbReference>
<dbReference type="AlphaFoldDB" id="A0AAV4ICN6"/>
<feature type="region of interest" description="Disordered" evidence="1">
    <location>
        <begin position="16"/>
        <end position="108"/>
    </location>
</feature>
<feature type="compositionally biased region" description="Low complexity" evidence="1">
    <location>
        <begin position="23"/>
        <end position="33"/>
    </location>
</feature>
<keyword evidence="4" id="KW-1185">Reference proteome</keyword>
<feature type="compositionally biased region" description="Polar residues" evidence="1">
    <location>
        <begin position="85"/>
        <end position="95"/>
    </location>
</feature>
<proteinExistence type="predicted"/>
<accession>A0AAV4ICN6</accession>
<organism evidence="3 4">
    <name type="scientific">Elysia marginata</name>
    <dbReference type="NCBI Taxonomy" id="1093978"/>
    <lineage>
        <taxon>Eukaryota</taxon>
        <taxon>Metazoa</taxon>
        <taxon>Spiralia</taxon>
        <taxon>Lophotrochozoa</taxon>
        <taxon>Mollusca</taxon>
        <taxon>Gastropoda</taxon>
        <taxon>Heterobranchia</taxon>
        <taxon>Euthyneura</taxon>
        <taxon>Panpulmonata</taxon>
        <taxon>Sacoglossa</taxon>
        <taxon>Placobranchoidea</taxon>
        <taxon>Plakobranchidae</taxon>
        <taxon>Elysia</taxon>
    </lineage>
</organism>
<reference evidence="3 4" key="1">
    <citation type="journal article" date="2021" name="Elife">
        <title>Chloroplast acquisition without the gene transfer in kleptoplastic sea slugs, Plakobranchus ocellatus.</title>
        <authorList>
            <person name="Maeda T."/>
            <person name="Takahashi S."/>
            <person name="Yoshida T."/>
            <person name="Shimamura S."/>
            <person name="Takaki Y."/>
            <person name="Nagai Y."/>
            <person name="Toyoda A."/>
            <person name="Suzuki Y."/>
            <person name="Arimoto A."/>
            <person name="Ishii H."/>
            <person name="Satoh N."/>
            <person name="Nishiyama T."/>
            <person name="Hasebe M."/>
            <person name="Maruyama T."/>
            <person name="Minagawa J."/>
            <person name="Obokata J."/>
            <person name="Shigenobu S."/>
        </authorList>
    </citation>
    <scope>NUCLEOTIDE SEQUENCE [LARGE SCALE GENOMIC DNA]</scope>
</reference>
<protein>
    <submittedName>
        <fullName evidence="3">PiggyBac transposable element-derived protein 4</fullName>
    </submittedName>
</protein>
<dbReference type="PANTHER" id="PTHR46599:SF3">
    <property type="entry name" value="PIGGYBAC TRANSPOSABLE ELEMENT-DERIVED PROTEIN 4"/>
    <property type="match status" value="1"/>
</dbReference>
<dbReference type="Proteomes" id="UP000762676">
    <property type="component" value="Unassembled WGS sequence"/>
</dbReference>
<comment type="caution">
    <text evidence="3">The sequence shown here is derived from an EMBL/GenBank/DDBJ whole genome shotgun (WGS) entry which is preliminary data.</text>
</comment>
<feature type="domain" description="PiggyBac transposable element-derived protein" evidence="2">
    <location>
        <begin position="119"/>
        <end position="269"/>
    </location>
</feature>
<dbReference type="PANTHER" id="PTHR46599">
    <property type="entry name" value="PIGGYBAC TRANSPOSABLE ELEMENT-DERIVED PROTEIN 4"/>
    <property type="match status" value="1"/>
</dbReference>
<evidence type="ECO:0000259" key="2">
    <source>
        <dbReference type="Pfam" id="PF13843"/>
    </source>
</evidence>
<evidence type="ECO:0000313" key="3">
    <source>
        <dbReference type="EMBL" id="GFS07216.1"/>
    </source>
</evidence>
<gene>
    <name evidence="3" type="ORF">ElyMa_004724900</name>
</gene>
<evidence type="ECO:0000313" key="4">
    <source>
        <dbReference type="Proteomes" id="UP000762676"/>
    </source>
</evidence>
<sequence>MEVIDLGDPATLWRLATVEDSSSETQQASSSSSPEPPFIAEFYQGSNASNIESNDEEFSPLRQRHVPPAFRQPLELDELEEGNREPSSSTSTWREGSTPPANLPFTGQSGLQVEMEDTSPLDYLKLMVTDEMVASLVTETNRYDEQTLKNKELSPKSRFRQWTPVTVNEMWAFLGLIIAMGLILIENLEEYWSLHTMYKLPFFSSVLKKDRFCLILSFLHIANNKDQLKRENPAYDLIYKIRNFVTSLTTNFKWVFLPGENITINEVMVA</sequence>
<name>A0AAV4ICN6_9GAST</name>
<dbReference type="Pfam" id="PF13843">
    <property type="entry name" value="DDE_Tnp_1_7"/>
    <property type="match status" value="1"/>
</dbReference>
<evidence type="ECO:0000256" key="1">
    <source>
        <dbReference type="SAM" id="MobiDB-lite"/>
    </source>
</evidence>
<dbReference type="InterPro" id="IPR029526">
    <property type="entry name" value="PGBD"/>
</dbReference>